<dbReference type="InterPro" id="IPR018197">
    <property type="entry name" value="Glycerate_kinase_RE-like"/>
</dbReference>
<dbReference type="EMBL" id="CP011545">
    <property type="protein sequence ID" value="AKK09154.1"/>
    <property type="molecule type" value="Genomic_DNA"/>
</dbReference>
<dbReference type="InterPro" id="IPR004381">
    <property type="entry name" value="Glycerate_kinase"/>
</dbReference>
<dbReference type="AlphaFoldDB" id="A0A0G3H738"/>
<dbReference type="GO" id="GO:0031388">
    <property type="term" value="P:organic acid phosphorylation"/>
    <property type="evidence" value="ECO:0007669"/>
    <property type="project" value="UniProtKB-UniRule"/>
</dbReference>
<keyword evidence="3 4" id="KW-0418">Kinase</keyword>
<name>A0A0G3H738_9CORY</name>
<proteinExistence type="inferred from homology"/>
<dbReference type="NCBIfam" id="TIGR00045">
    <property type="entry name" value="glycerate kinase"/>
    <property type="match status" value="1"/>
</dbReference>
<reference evidence="6" key="2">
    <citation type="submission" date="2015-05" db="EMBL/GenBank/DDBJ databases">
        <title>Complete genome sequence of Corynebacterium testudinoris DSM 44614, recovered from necrotic lesions in the mouth of a tortoise.</title>
        <authorList>
            <person name="Ruckert C."/>
            <person name="Albersmeier A."/>
            <person name="Winkler A."/>
            <person name="Tauch A."/>
        </authorList>
    </citation>
    <scope>NUCLEOTIDE SEQUENCE [LARGE SCALE GENOMIC DNA]</scope>
    <source>
        <strain evidence="6">DSM 44614</strain>
    </source>
</reference>
<reference evidence="5 6" key="1">
    <citation type="journal article" date="2015" name="Genome Announc.">
        <title>Complete Genome Sequence of the Type Strain Corynebacterium testudinoris DSM 44614, Recovered from Necrotic Lesions in the Mouth of a Tortoise.</title>
        <authorList>
            <person name="Ruckert C."/>
            <person name="Kriete M."/>
            <person name="Jaenicke S."/>
            <person name="Winkler A."/>
            <person name="Tauch A."/>
        </authorList>
    </citation>
    <scope>NUCLEOTIDE SEQUENCE [LARGE SCALE GENOMIC DNA]</scope>
    <source>
        <strain evidence="5 6">DSM 44614</strain>
    </source>
</reference>
<sequence length="387" mass="38611">MRAVSCKLTGSNLGHPSMLNPMVSVIIAPDSFKGTATAQEAARYLGEGVRSVIRDAQITLAPMADGGEGTAATFAGQQITLPTVDAAGRLTDATYTFDAEASTAYIDVAAASGLPAVADDPVPLTGDTYGTGVLIADAQTRGAERIVLGLGGSATVDAGTGILVALGATPLNSQGYALPKGGGQLGELASVDTAQLNIPAAAVEWVLLTDVTAPVVGPDGAAAVFGPQKGATPDEVMLLDAALTHACDIFNVDPLTPGYGAAGAIPVAIHWLSTLLHGNPSKVHVLPGAQVVADALGLPESIQQAGLVITGEGAFDDQSLTGKVVGTIAELVEGTDATLAIAAGRMDLDPGDGVIAAELGDGDVDKQLFQAGAAIAADYLRISTAQG</sequence>
<dbReference type="InterPro" id="IPR036129">
    <property type="entry name" value="Glycerate_kinase_sf"/>
</dbReference>
<evidence type="ECO:0000313" key="6">
    <source>
        <dbReference type="Proteomes" id="UP000035540"/>
    </source>
</evidence>
<dbReference type="PANTHER" id="PTHR21599">
    <property type="entry name" value="GLYCERATE KINASE"/>
    <property type="match status" value="1"/>
</dbReference>
<evidence type="ECO:0000256" key="2">
    <source>
        <dbReference type="ARBA" id="ARBA00022679"/>
    </source>
</evidence>
<dbReference type="PANTHER" id="PTHR21599:SF0">
    <property type="entry name" value="GLYCERATE KINASE"/>
    <property type="match status" value="1"/>
</dbReference>
<evidence type="ECO:0000256" key="1">
    <source>
        <dbReference type="ARBA" id="ARBA00006284"/>
    </source>
</evidence>
<dbReference type="KEGG" id="cted:CTEST_08620"/>
<dbReference type="Pfam" id="PF02595">
    <property type="entry name" value="Gly_kinase"/>
    <property type="match status" value="1"/>
</dbReference>
<evidence type="ECO:0000313" key="5">
    <source>
        <dbReference type="EMBL" id="AKK09154.1"/>
    </source>
</evidence>
<dbReference type="GO" id="GO:0008887">
    <property type="term" value="F:glycerate kinase activity"/>
    <property type="evidence" value="ECO:0007669"/>
    <property type="project" value="UniProtKB-UniRule"/>
</dbReference>
<keyword evidence="6" id="KW-1185">Reference proteome</keyword>
<comment type="similarity">
    <text evidence="1 4">Belongs to the glycerate kinase type-1 family.</text>
</comment>
<evidence type="ECO:0000256" key="3">
    <source>
        <dbReference type="ARBA" id="ARBA00022777"/>
    </source>
</evidence>
<dbReference type="Gene3D" id="3.40.50.10350">
    <property type="entry name" value="Glycerate kinase, domain 1"/>
    <property type="match status" value="1"/>
</dbReference>
<dbReference type="Proteomes" id="UP000035540">
    <property type="component" value="Chromosome"/>
</dbReference>
<dbReference type="PATRIC" id="fig|136857.5.peg.1714"/>
<dbReference type="SUPFAM" id="SSF110738">
    <property type="entry name" value="Glycerate kinase I"/>
    <property type="match status" value="1"/>
</dbReference>
<dbReference type="PIRSF" id="PIRSF006078">
    <property type="entry name" value="GlxK"/>
    <property type="match status" value="1"/>
</dbReference>
<gene>
    <name evidence="5" type="ORF">CTEST_08620</name>
</gene>
<organism evidence="5 6">
    <name type="scientific">Corynebacterium testudinoris</name>
    <dbReference type="NCBI Taxonomy" id="136857"/>
    <lineage>
        <taxon>Bacteria</taxon>
        <taxon>Bacillati</taxon>
        <taxon>Actinomycetota</taxon>
        <taxon>Actinomycetes</taxon>
        <taxon>Mycobacteriales</taxon>
        <taxon>Corynebacteriaceae</taxon>
        <taxon>Corynebacterium</taxon>
    </lineage>
</organism>
<dbReference type="InterPro" id="IPR018193">
    <property type="entry name" value="Glyc_kinase_flavodox-like_fold"/>
</dbReference>
<keyword evidence="2 4" id="KW-0808">Transferase</keyword>
<accession>A0A0G3H738</accession>
<evidence type="ECO:0000256" key="4">
    <source>
        <dbReference type="PIRNR" id="PIRNR006078"/>
    </source>
</evidence>
<dbReference type="EC" id="2.7.1.31" evidence="5"/>
<protein>
    <submittedName>
        <fullName evidence="5">Glycerate kinase</fullName>
        <ecNumber evidence="5">2.7.1.31</ecNumber>
    </submittedName>
</protein>
<dbReference type="Gene3D" id="3.90.1510.10">
    <property type="entry name" value="Glycerate kinase, domain 2"/>
    <property type="match status" value="1"/>
</dbReference>
<dbReference type="STRING" id="136857.CTEST_08620"/>